<reference evidence="7 8" key="1">
    <citation type="submission" date="2019-07" db="EMBL/GenBank/DDBJ databases">
        <title>The pathways for chlorine oxyanion respiration interact through the shared metabolite chlorate.</title>
        <authorList>
            <person name="Barnum T.P."/>
            <person name="Cheng Y."/>
            <person name="Hill K.A."/>
            <person name="Lucas L.N."/>
            <person name="Carlson H.K."/>
            <person name="Coates J.D."/>
        </authorList>
    </citation>
    <scope>NUCLEOTIDE SEQUENCE [LARGE SCALE GENOMIC DNA]</scope>
    <source>
        <strain evidence="7 8">SFB-3</strain>
    </source>
</reference>
<dbReference type="Pfam" id="PF00881">
    <property type="entry name" value="Nitroreductase"/>
    <property type="match status" value="1"/>
</dbReference>
<comment type="similarity">
    <text evidence="5">Belongs to the nitroreductase family. HadB/RutE subfamily.</text>
</comment>
<sequence length="196" mass="21095">MTGVSPDVLDQAFRAARTFNAFSGKEVPDALLRELYELLKWGPTSMNCQPARYVFVKSEAAKARLAPALAQGNVAKTMAAPVTVIVATDTRFHEHLVTQFPANAKAGEMFAGNTALAESTAFRNGTLQGGYLILAARLLGLDCGPMSGFNADTLNAEFFPDGRYTANFLVNLGYGDPVANYPRGPRLDFETVAQIL</sequence>
<evidence type="ECO:0000256" key="4">
    <source>
        <dbReference type="ARBA" id="ARBA00023002"/>
    </source>
</evidence>
<evidence type="ECO:0000256" key="2">
    <source>
        <dbReference type="ARBA" id="ARBA00022643"/>
    </source>
</evidence>
<dbReference type="InterPro" id="IPR000415">
    <property type="entry name" value="Nitroreductase-like"/>
</dbReference>
<protein>
    <recommendedName>
        <fullName evidence="5">Putative NADH dehydrogenase/NAD(P)H nitroreductase FHP91_03510</fullName>
        <ecNumber evidence="5">1.-.-.-</ecNumber>
    </recommendedName>
</protein>
<gene>
    <name evidence="7" type="ORF">FHP91_03510</name>
</gene>
<dbReference type="HAMAP" id="MF_01204">
    <property type="entry name" value="Oxidoreductase_RutE_HadB"/>
    <property type="match status" value="1"/>
</dbReference>
<dbReference type="InterPro" id="IPR029479">
    <property type="entry name" value="Nitroreductase"/>
</dbReference>
<proteinExistence type="inferred from homology"/>
<evidence type="ECO:0000256" key="1">
    <source>
        <dbReference type="ARBA" id="ARBA00022630"/>
    </source>
</evidence>
<evidence type="ECO:0000259" key="6">
    <source>
        <dbReference type="Pfam" id="PF00881"/>
    </source>
</evidence>
<dbReference type="PANTHER" id="PTHR43543:SF1">
    <property type="entry name" value="MALONIC SEMIALDEHYDE REDUCTASE RUTE-RELATED"/>
    <property type="match status" value="1"/>
</dbReference>
<dbReference type="Proteomes" id="UP000319502">
    <property type="component" value="Unassembled WGS sequence"/>
</dbReference>
<organism evidence="7 8">
    <name type="scientific">Denitromonas halophila</name>
    <dbReference type="NCBI Taxonomy" id="1629404"/>
    <lineage>
        <taxon>Bacteria</taxon>
        <taxon>Pseudomonadati</taxon>
        <taxon>Pseudomonadota</taxon>
        <taxon>Betaproteobacteria</taxon>
        <taxon>Rhodocyclales</taxon>
        <taxon>Zoogloeaceae</taxon>
        <taxon>Denitromonas</taxon>
    </lineage>
</organism>
<keyword evidence="8" id="KW-1185">Reference proteome</keyword>
<feature type="domain" description="Nitroreductase" evidence="6">
    <location>
        <begin position="17"/>
        <end position="161"/>
    </location>
</feature>
<dbReference type="Gene3D" id="3.40.109.10">
    <property type="entry name" value="NADH Oxidase"/>
    <property type="match status" value="1"/>
</dbReference>
<dbReference type="EMBL" id="VMNK01000003">
    <property type="protein sequence ID" value="TVO58741.1"/>
    <property type="molecule type" value="Genomic_DNA"/>
</dbReference>
<dbReference type="InterPro" id="IPR023936">
    <property type="entry name" value="RutE-like"/>
</dbReference>
<dbReference type="AlphaFoldDB" id="A0A557R0Q7"/>
<dbReference type="NCBIfam" id="NF003768">
    <property type="entry name" value="PRK05365.1"/>
    <property type="match status" value="1"/>
</dbReference>
<keyword evidence="3 5" id="KW-0521">NADP</keyword>
<evidence type="ECO:0000256" key="3">
    <source>
        <dbReference type="ARBA" id="ARBA00022857"/>
    </source>
</evidence>
<evidence type="ECO:0000313" key="8">
    <source>
        <dbReference type="Proteomes" id="UP000319502"/>
    </source>
</evidence>
<keyword evidence="4 5" id="KW-0560">Oxidoreductase</keyword>
<dbReference type="EC" id="1.-.-.-" evidence="5"/>
<dbReference type="InterPro" id="IPR050461">
    <property type="entry name" value="Nitroreductase_HadB/RutE"/>
</dbReference>
<comment type="cofactor">
    <cofactor evidence="5">
        <name>FMN</name>
        <dbReference type="ChEBI" id="CHEBI:58210"/>
    </cofactor>
</comment>
<evidence type="ECO:0000256" key="5">
    <source>
        <dbReference type="HAMAP-Rule" id="MF_01204"/>
    </source>
</evidence>
<name>A0A557R0Q7_9RHOO</name>
<dbReference type="RefSeq" id="WP_144308265.1">
    <property type="nucleotide sequence ID" value="NZ_VMNK01000003.1"/>
</dbReference>
<dbReference type="PANTHER" id="PTHR43543">
    <property type="entry name" value="MALONIC SEMIALDEHYDE REDUCTASE RUTE-RELATED"/>
    <property type="match status" value="1"/>
</dbReference>
<comment type="caution">
    <text evidence="7">The sequence shown here is derived from an EMBL/GenBank/DDBJ whole genome shotgun (WGS) entry which is preliminary data.</text>
</comment>
<dbReference type="CDD" id="cd02148">
    <property type="entry name" value="RutE-like"/>
    <property type="match status" value="1"/>
</dbReference>
<accession>A0A557R0Q7</accession>
<dbReference type="GO" id="GO:0016491">
    <property type="term" value="F:oxidoreductase activity"/>
    <property type="evidence" value="ECO:0007669"/>
    <property type="project" value="UniProtKB-UniRule"/>
</dbReference>
<evidence type="ECO:0000313" key="7">
    <source>
        <dbReference type="EMBL" id="TVO58741.1"/>
    </source>
</evidence>
<keyword evidence="1 5" id="KW-0285">Flavoprotein</keyword>
<keyword evidence="5" id="KW-0520">NAD</keyword>
<dbReference type="SUPFAM" id="SSF55469">
    <property type="entry name" value="FMN-dependent nitroreductase-like"/>
    <property type="match status" value="1"/>
</dbReference>
<dbReference type="OrthoDB" id="9784375at2"/>
<keyword evidence="2 5" id="KW-0288">FMN</keyword>